<organism evidence="3 4">
    <name type="scientific">Rhodanobacter humi</name>
    <dbReference type="NCBI Taxonomy" id="1888173"/>
    <lineage>
        <taxon>Bacteria</taxon>
        <taxon>Pseudomonadati</taxon>
        <taxon>Pseudomonadota</taxon>
        <taxon>Gammaproteobacteria</taxon>
        <taxon>Lysobacterales</taxon>
        <taxon>Rhodanobacteraceae</taxon>
        <taxon>Rhodanobacter</taxon>
    </lineage>
</organism>
<feature type="domain" description="KfrA N-terminal DNA-binding" evidence="2">
    <location>
        <begin position="8"/>
        <end position="119"/>
    </location>
</feature>
<evidence type="ECO:0000313" key="4">
    <source>
        <dbReference type="Proteomes" id="UP001562159"/>
    </source>
</evidence>
<reference evidence="3 4" key="1">
    <citation type="submission" date="2024-07" db="EMBL/GenBank/DDBJ databases">
        <title>Molecular mechanisms and environmental adaptations of flagellar loss and biofilm growth of Rhodanobacter under environmental stress.</title>
        <authorList>
            <person name="Chen M."/>
        </authorList>
    </citation>
    <scope>NUCLEOTIDE SEQUENCE [LARGE SCALE GENOMIC DNA]</scope>
    <source>
        <strain evidence="3 4">RS22</strain>
    </source>
</reference>
<dbReference type="Proteomes" id="UP001562159">
    <property type="component" value="Unassembled WGS sequence"/>
</dbReference>
<dbReference type="GO" id="GO:0003677">
    <property type="term" value="F:DNA binding"/>
    <property type="evidence" value="ECO:0007669"/>
    <property type="project" value="UniProtKB-KW"/>
</dbReference>
<sequence length="327" mass="36418">MSRVSDTRQRTREAAAALVADGRRPHELTVDLIYAAIQQGSRTTINDELKLWKDERAKADALGADLPPVIADAMRSLWVAAVEQGEQLFGEQRQAMESDLAALQRAHDDTTAERDTAHATVQLLQQEISQLRAQSAELQQQLGREIEAKREALSQVQALQHEMEAVRTDMAQQQETARHAHDRLTTEFQATIAARDAAFQVERDKANERVEAAQARMLQETDAAREGQRHAEQQLAKLRQRSEDQQTSLTELRLDMARIRRELADGEARLAAMASVTGERDQLALELAATRGQVSGLTSALQSAEARAVAAENQLTVAHKRRQSKQK</sequence>
<dbReference type="InterPro" id="IPR021104">
    <property type="entry name" value="KfrA_DNA-bd_N"/>
</dbReference>
<dbReference type="EMBL" id="JBGBPY010000001">
    <property type="protein sequence ID" value="MEY2184332.1"/>
    <property type="molecule type" value="Genomic_DNA"/>
</dbReference>
<keyword evidence="1" id="KW-0175">Coiled coil</keyword>
<evidence type="ECO:0000313" key="3">
    <source>
        <dbReference type="EMBL" id="MEY2184332.1"/>
    </source>
</evidence>
<feature type="coiled-coil region" evidence="1">
    <location>
        <begin position="203"/>
        <end position="269"/>
    </location>
</feature>
<accession>A0ABV4AVL4</accession>
<name>A0ABV4AVL4_9GAMM</name>
<feature type="coiled-coil region" evidence="1">
    <location>
        <begin position="294"/>
        <end position="321"/>
    </location>
</feature>
<keyword evidence="4" id="KW-1185">Reference proteome</keyword>
<feature type="coiled-coil region" evidence="1">
    <location>
        <begin position="93"/>
        <end position="176"/>
    </location>
</feature>
<proteinExistence type="predicted"/>
<protein>
    <submittedName>
        <fullName evidence="3">DNA-binding protein</fullName>
    </submittedName>
</protein>
<keyword evidence="3" id="KW-0238">DNA-binding</keyword>
<dbReference type="Pfam" id="PF11740">
    <property type="entry name" value="KfrA_N"/>
    <property type="match status" value="1"/>
</dbReference>
<comment type="caution">
    <text evidence="3">The sequence shown here is derived from an EMBL/GenBank/DDBJ whole genome shotgun (WGS) entry which is preliminary data.</text>
</comment>
<evidence type="ECO:0000256" key="1">
    <source>
        <dbReference type="SAM" id="Coils"/>
    </source>
</evidence>
<gene>
    <name evidence="3" type="ORF">AB7878_18140</name>
</gene>
<evidence type="ECO:0000259" key="2">
    <source>
        <dbReference type="Pfam" id="PF11740"/>
    </source>
</evidence>